<evidence type="ECO:0000313" key="1">
    <source>
        <dbReference type="EMBL" id="NEZ46951.1"/>
    </source>
</evidence>
<dbReference type="Pfam" id="PF07892">
    <property type="entry name" value="DUF1667"/>
    <property type="match status" value="1"/>
</dbReference>
<dbReference type="AlphaFoldDB" id="A0A6M0R9K7"/>
<evidence type="ECO:0000313" key="2">
    <source>
        <dbReference type="Proteomes" id="UP000473885"/>
    </source>
</evidence>
<dbReference type="EMBL" id="SXDP01000004">
    <property type="protein sequence ID" value="NEZ46951.1"/>
    <property type="molecule type" value="Genomic_DNA"/>
</dbReference>
<dbReference type="RefSeq" id="WP_163249107.1">
    <property type="nucleotide sequence ID" value="NZ_SXDP01000004.1"/>
</dbReference>
<dbReference type="SUPFAM" id="SSF160148">
    <property type="entry name" value="CPE0013-like"/>
    <property type="match status" value="1"/>
</dbReference>
<reference evidence="1 2" key="1">
    <citation type="submission" date="2019-04" db="EMBL/GenBank/DDBJ databases">
        <title>Genome sequencing of Clostridium botulinum Groups I-IV and Clostridium butyricum.</title>
        <authorList>
            <person name="Brunt J."/>
            <person name="Van Vliet A.H.M."/>
            <person name="Stringer S.C."/>
            <person name="Carter A.T."/>
            <person name="Peck M.W."/>
        </authorList>
    </citation>
    <scope>NUCLEOTIDE SEQUENCE [LARGE SCALE GENOMIC DNA]</scope>
    <source>
        <strain evidence="1 2">IFR 18/094</strain>
    </source>
</reference>
<sequence>MEIRELTCIGCPLGCGLEVKMDDSKVVEVTGNTCPRGKIYAEKECTNPTRILTISIKVENGEEDVVCVKTEKDIPKDKIIEAVEVLKSIEVKAPINIGDIVLENILGSGVNVIATKCLKAKN</sequence>
<gene>
    <name evidence="1" type="ORF">FDF74_06960</name>
</gene>
<accession>A0A6M0R9K7</accession>
<comment type="caution">
    <text evidence="1">The sequence shown here is derived from an EMBL/GenBank/DDBJ whole genome shotgun (WGS) entry which is preliminary data.</text>
</comment>
<organism evidence="1 2">
    <name type="scientific">Clostridium niameyense</name>
    <dbReference type="NCBI Taxonomy" id="1622073"/>
    <lineage>
        <taxon>Bacteria</taxon>
        <taxon>Bacillati</taxon>
        <taxon>Bacillota</taxon>
        <taxon>Clostridia</taxon>
        <taxon>Eubacteriales</taxon>
        <taxon>Clostridiaceae</taxon>
        <taxon>Clostridium</taxon>
    </lineage>
</organism>
<dbReference type="SUPFAM" id="SSF53706">
    <property type="entry name" value="Formate dehydrogenase/DMSO reductase, domains 1-3"/>
    <property type="match status" value="1"/>
</dbReference>
<keyword evidence="2" id="KW-1185">Reference proteome</keyword>
<proteinExistence type="predicted"/>
<dbReference type="Gene3D" id="3.10.530.10">
    <property type="entry name" value="CPE0013-like"/>
    <property type="match status" value="1"/>
</dbReference>
<dbReference type="PANTHER" id="PTHR39450">
    <property type="entry name" value="MOLYBDOPTERIN OXIDOREDUCTASE, 4FE-4S CLUSTER-BINDING SUBUNIT"/>
    <property type="match status" value="1"/>
</dbReference>
<dbReference type="PANTHER" id="PTHR39450:SF1">
    <property type="entry name" value="DUF1667 DOMAIN-CONTAINING PROTEIN"/>
    <property type="match status" value="1"/>
</dbReference>
<dbReference type="Proteomes" id="UP000473885">
    <property type="component" value="Unassembled WGS sequence"/>
</dbReference>
<dbReference type="InterPro" id="IPR012460">
    <property type="entry name" value="DUF1667"/>
</dbReference>
<protein>
    <submittedName>
        <fullName evidence="1">DUF1667 domain-containing protein</fullName>
    </submittedName>
</protein>
<dbReference type="InterPro" id="IPR036593">
    <property type="entry name" value="CPE0013-like_sf"/>
</dbReference>
<name>A0A6M0R9K7_9CLOT</name>